<dbReference type="EMBL" id="QYZD01000060">
    <property type="protein sequence ID" value="RJG16311.1"/>
    <property type="molecule type" value="Genomic_DNA"/>
</dbReference>
<comment type="caution">
    <text evidence="1">The sequence shown here is derived from an EMBL/GenBank/DDBJ whole genome shotgun (WGS) entry which is preliminary data.</text>
</comment>
<reference evidence="1 2" key="1">
    <citation type="submission" date="2018-09" db="EMBL/GenBank/DDBJ databases">
        <title>Paenibacillus SK2017-BO5.</title>
        <authorList>
            <person name="Piskunova J.V."/>
            <person name="Dubiley S.A."/>
            <person name="Severinov K.V."/>
        </authorList>
    </citation>
    <scope>NUCLEOTIDE SEQUENCE [LARGE SCALE GENOMIC DNA]</scope>
    <source>
        <strain evidence="1 2">BO5</strain>
    </source>
</reference>
<dbReference type="SUPFAM" id="SSF51735">
    <property type="entry name" value="NAD(P)-binding Rossmann-fold domains"/>
    <property type="match status" value="1"/>
</dbReference>
<dbReference type="OrthoDB" id="2592394at2"/>
<dbReference type="Proteomes" id="UP000266177">
    <property type="component" value="Unassembled WGS sequence"/>
</dbReference>
<proteinExistence type="predicted"/>
<dbReference type="AlphaFoldDB" id="A0A3A3G8N4"/>
<protein>
    <submittedName>
        <fullName evidence="1">ATPase</fullName>
    </submittedName>
</protein>
<evidence type="ECO:0000313" key="2">
    <source>
        <dbReference type="Proteomes" id="UP000266177"/>
    </source>
</evidence>
<dbReference type="Gene3D" id="3.40.50.720">
    <property type="entry name" value="NAD(P)-binding Rossmann-like Domain"/>
    <property type="match status" value="1"/>
</dbReference>
<evidence type="ECO:0000313" key="1">
    <source>
        <dbReference type="EMBL" id="RJG16311.1"/>
    </source>
</evidence>
<name>A0A3A3G8N4_PANTH</name>
<dbReference type="InterPro" id="IPR036291">
    <property type="entry name" value="NAD(P)-bd_dom_sf"/>
</dbReference>
<sequence length="243" mass="26858">MRCAVLGAREGGLDLAWRLRKLGHDVWLVLSEAEEAERWRRVCADRMLCTVHADYAVRRADAVIVPGSWPGSAALADAMRLAIVAAPAPAPGSTECLRRSWEAVTATDVAYLPPAWLQATGTVLLGTADGQPLAALTELFAPMKRPVRYVPYRVAEYAQRWAARGGVPIWRERPAEPAEEQARRLWRSCCRPELDRVERLRYPSWPKPMPGKLSPTDVAGPVRRNVPGEIAATRGIQEEFSSG</sequence>
<accession>A0A3A3G8N4</accession>
<organism evidence="1 2">
    <name type="scientific">Paenibacillus thiaminolyticus</name>
    <name type="common">Bacillus thiaminolyticus</name>
    <dbReference type="NCBI Taxonomy" id="49283"/>
    <lineage>
        <taxon>Bacteria</taxon>
        <taxon>Bacillati</taxon>
        <taxon>Bacillota</taxon>
        <taxon>Bacilli</taxon>
        <taxon>Bacillales</taxon>
        <taxon>Paenibacillaceae</taxon>
        <taxon>Paenibacillus</taxon>
    </lineage>
</organism>
<gene>
    <name evidence="1" type="ORF">DQX05_28945</name>
</gene>